<proteinExistence type="predicted"/>
<comment type="caution">
    <text evidence="1">The sequence shown here is derived from an EMBL/GenBank/DDBJ whole genome shotgun (WGS) entry which is preliminary data.</text>
</comment>
<dbReference type="AlphaFoldDB" id="A0A822YJW3"/>
<gene>
    <name evidence="1" type="ORF">HUJ06_011633</name>
</gene>
<reference evidence="1 2" key="1">
    <citation type="journal article" date="2020" name="Mol. Biol. Evol.">
        <title>Distinct Expression and Methylation Patterns for Genes with Different Fates following a Single Whole-Genome Duplication in Flowering Plants.</title>
        <authorList>
            <person name="Shi T."/>
            <person name="Rahmani R.S."/>
            <person name="Gugger P.F."/>
            <person name="Wang M."/>
            <person name="Li H."/>
            <person name="Zhang Y."/>
            <person name="Li Z."/>
            <person name="Wang Q."/>
            <person name="Van de Peer Y."/>
            <person name="Marchal K."/>
            <person name="Chen J."/>
        </authorList>
    </citation>
    <scope>NUCLEOTIDE SEQUENCE [LARGE SCALE GENOMIC DNA]</scope>
    <source>
        <tissue evidence="1">Leaf</tissue>
    </source>
</reference>
<dbReference type="Proteomes" id="UP000607653">
    <property type="component" value="Unassembled WGS sequence"/>
</dbReference>
<protein>
    <submittedName>
        <fullName evidence="1">Uncharacterized protein</fullName>
    </submittedName>
</protein>
<evidence type="ECO:0000313" key="2">
    <source>
        <dbReference type="Proteomes" id="UP000607653"/>
    </source>
</evidence>
<evidence type="ECO:0000313" key="1">
    <source>
        <dbReference type="EMBL" id="DAD32782.1"/>
    </source>
</evidence>
<keyword evidence="2" id="KW-1185">Reference proteome</keyword>
<organism evidence="1 2">
    <name type="scientific">Nelumbo nucifera</name>
    <name type="common">Sacred lotus</name>
    <dbReference type="NCBI Taxonomy" id="4432"/>
    <lineage>
        <taxon>Eukaryota</taxon>
        <taxon>Viridiplantae</taxon>
        <taxon>Streptophyta</taxon>
        <taxon>Embryophyta</taxon>
        <taxon>Tracheophyta</taxon>
        <taxon>Spermatophyta</taxon>
        <taxon>Magnoliopsida</taxon>
        <taxon>Proteales</taxon>
        <taxon>Nelumbonaceae</taxon>
        <taxon>Nelumbo</taxon>
    </lineage>
</organism>
<name>A0A822YJW3_NELNU</name>
<dbReference type="EMBL" id="DUZY01000003">
    <property type="protein sequence ID" value="DAD32782.1"/>
    <property type="molecule type" value="Genomic_DNA"/>
</dbReference>
<sequence length="40" mass="4723">MERKKISLPPLIRFAVADEKIAEAETKLEEEEEYDDDNEK</sequence>
<accession>A0A822YJW3</accession>